<feature type="region of interest" description="Disordered" evidence="9">
    <location>
        <begin position="62"/>
        <end position="92"/>
    </location>
</feature>
<evidence type="ECO:0000256" key="4">
    <source>
        <dbReference type="ARBA" id="ARBA00022692"/>
    </source>
</evidence>
<organism evidence="10 11">
    <name type="scientific">Ridgeia piscesae</name>
    <name type="common">Tubeworm</name>
    <dbReference type="NCBI Taxonomy" id="27915"/>
    <lineage>
        <taxon>Eukaryota</taxon>
        <taxon>Metazoa</taxon>
        <taxon>Spiralia</taxon>
        <taxon>Lophotrochozoa</taxon>
        <taxon>Annelida</taxon>
        <taxon>Polychaeta</taxon>
        <taxon>Sedentaria</taxon>
        <taxon>Canalipalpata</taxon>
        <taxon>Sabellida</taxon>
        <taxon>Siboglinidae</taxon>
        <taxon>Ridgeia</taxon>
    </lineage>
</organism>
<feature type="compositionally biased region" description="Low complexity" evidence="9">
    <location>
        <begin position="69"/>
        <end position="81"/>
    </location>
</feature>
<comment type="subcellular location">
    <subcellularLocation>
        <location evidence="1">Membrane</location>
        <topology evidence="1">Single-pass membrane protein</topology>
    </subcellularLocation>
    <subcellularLocation>
        <location evidence="2">Mitochondrion membrane</location>
    </subcellularLocation>
</comment>
<evidence type="ECO:0000256" key="7">
    <source>
        <dbReference type="ARBA" id="ARBA00023128"/>
    </source>
</evidence>
<evidence type="ECO:0000313" key="10">
    <source>
        <dbReference type="EMBL" id="KAK2143960.1"/>
    </source>
</evidence>
<evidence type="ECO:0000256" key="3">
    <source>
        <dbReference type="ARBA" id="ARBA00007710"/>
    </source>
</evidence>
<feature type="compositionally biased region" description="Polar residues" evidence="9">
    <location>
        <begin position="82"/>
        <end position="91"/>
    </location>
</feature>
<keyword evidence="4" id="KW-0812">Transmembrane</keyword>
<evidence type="ECO:0000256" key="9">
    <source>
        <dbReference type="SAM" id="MobiDB-lite"/>
    </source>
</evidence>
<gene>
    <name evidence="10" type="ORF">NP493_4353g00002</name>
</gene>
<dbReference type="GO" id="GO:0043065">
    <property type="term" value="P:positive regulation of apoptotic process"/>
    <property type="evidence" value="ECO:0007669"/>
    <property type="project" value="InterPro"/>
</dbReference>
<keyword evidence="7" id="KW-0496">Mitochondrion</keyword>
<dbReference type="GO" id="GO:0031966">
    <property type="term" value="C:mitochondrial membrane"/>
    <property type="evidence" value="ECO:0007669"/>
    <property type="project" value="UniProtKB-SubCell"/>
</dbReference>
<dbReference type="EMBL" id="JAODUO010004347">
    <property type="protein sequence ID" value="KAK2143960.1"/>
    <property type="molecule type" value="Genomic_DNA"/>
</dbReference>
<dbReference type="AlphaFoldDB" id="A0AAD9J1M2"/>
<evidence type="ECO:0000256" key="5">
    <source>
        <dbReference type="ARBA" id="ARBA00022703"/>
    </source>
</evidence>
<accession>A0AAD9J1M2</accession>
<keyword evidence="6" id="KW-1133">Transmembrane helix</keyword>
<dbReference type="InterPro" id="IPR010548">
    <property type="entry name" value="BNIP3"/>
</dbReference>
<proteinExistence type="inferred from homology"/>
<evidence type="ECO:0000256" key="8">
    <source>
        <dbReference type="ARBA" id="ARBA00023136"/>
    </source>
</evidence>
<evidence type="ECO:0000256" key="6">
    <source>
        <dbReference type="ARBA" id="ARBA00022989"/>
    </source>
</evidence>
<protein>
    <submittedName>
        <fullName evidence="10">Uncharacterized protein</fullName>
    </submittedName>
</protein>
<keyword evidence="11" id="KW-1185">Reference proteome</keyword>
<comment type="caution">
    <text evidence="10">The sequence shown here is derived from an EMBL/GenBank/DDBJ whole genome shotgun (WGS) entry which is preliminary data.</text>
</comment>
<dbReference type="GO" id="GO:0042802">
    <property type="term" value="F:identical protein binding"/>
    <property type="evidence" value="ECO:0007669"/>
    <property type="project" value="UniProtKB-ARBA"/>
</dbReference>
<evidence type="ECO:0000256" key="1">
    <source>
        <dbReference type="ARBA" id="ARBA00004167"/>
    </source>
</evidence>
<evidence type="ECO:0000313" key="11">
    <source>
        <dbReference type="Proteomes" id="UP001209878"/>
    </source>
</evidence>
<dbReference type="Pfam" id="PF06553">
    <property type="entry name" value="BNIP3"/>
    <property type="match status" value="1"/>
</dbReference>
<sequence length="159" mass="17988">MDGCLIVILKFTKQPPFIIREAKVDSWVELHFQQNRGLPADSPGVFKPISVSNTQMEKLLLEAQRESSSRTSSRGGSQLSSHVGSNPSSRGSHVHFSRVHFSRVHFSRVHFNHVHFNHVHFNRVHFNRPKKSTQPRHRDGPNTTYPHAGAWGDIHTSGA</sequence>
<name>A0AAD9J1M2_RIDPI</name>
<feature type="region of interest" description="Disordered" evidence="9">
    <location>
        <begin position="127"/>
        <end position="159"/>
    </location>
</feature>
<dbReference type="Proteomes" id="UP001209878">
    <property type="component" value="Unassembled WGS sequence"/>
</dbReference>
<keyword evidence="5" id="KW-0053">Apoptosis</keyword>
<evidence type="ECO:0000256" key="2">
    <source>
        <dbReference type="ARBA" id="ARBA00004325"/>
    </source>
</evidence>
<reference evidence="10" key="1">
    <citation type="journal article" date="2023" name="Mol. Biol. Evol.">
        <title>Third-Generation Sequencing Reveals the Adaptive Role of the Epigenome in Three Deep-Sea Polychaetes.</title>
        <authorList>
            <person name="Perez M."/>
            <person name="Aroh O."/>
            <person name="Sun Y."/>
            <person name="Lan Y."/>
            <person name="Juniper S.K."/>
            <person name="Young C.R."/>
            <person name="Angers B."/>
            <person name="Qian P.Y."/>
        </authorList>
    </citation>
    <scope>NUCLEOTIDE SEQUENCE</scope>
    <source>
        <strain evidence="10">R07B-5</strain>
    </source>
</reference>
<keyword evidence="8" id="KW-0472">Membrane</keyword>
<comment type="similarity">
    <text evidence="3">Belongs to the NIP3 family.</text>
</comment>
<dbReference type="GO" id="GO:0006915">
    <property type="term" value="P:apoptotic process"/>
    <property type="evidence" value="ECO:0007669"/>
    <property type="project" value="UniProtKB-KW"/>
</dbReference>